<dbReference type="Pfam" id="PF05346">
    <property type="entry name" value="DUF747"/>
    <property type="match status" value="1"/>
</dbReference>
<organism evidence="8 9">
    <name type="scientific">Prorocentrum cordatum</name>
    <dbReference type="NCBI Taxonomy" id="2364126"/>
    <lineage>
        <taxon>Eukaryota</taxon>
        <taxon>Sar</taxon>
        <taxon>Alveolata</taxon>
        <taxon>Dinophyceae</taxon>
        <taxon>Prorocentrales</taxon>
        <taxon>Prorocentraceae</taxon>
        <taxon>Prorocentrum</taxon>
    </lineage>
</organism>
<sequence>MASAATPPSAPATPSAGVADLLGPPLDVLPRSIEPQDLHDYRVDYQAFRSGQAQGARGELADLRTRPPHSAAPPPRSHEDHRRGQERQGPGAQARDRTTSSVECYYSRTRAAQHARRRRRRGPWAGAHRLAGLAGELPRSSSQASRAAPPAAAAAASRPGWRGRCGAGCDPTVRRWRRGRCRPATCWRWRRCRAASRSCWVSASSSDILLHELSFTPLSALRACLRFLARKRLRTTELEEEQEQCDLLRVSLLLLNVALVHVLFDTSWVYHFIRGQSFLKLYVSFNMLEMFERWCRSVGVDLINLLMTSMRDPWFRLLRTFALTLFCCLVHTTMHLLRVLLYHVAINTSSSAVLLIIVTNSAGEVKSTVFKRYKSDNLFPIITSDIVERFYLVLDIVCLLVRLAVSPHAQMQGVTFWISLDRPARAPGTGHRLAEVLPHHEVQRASRLHAGSVQGGAGRRRAAVPLRPAAERAPPRRPRRGQCPELPGDVRRPLLQPRASAAHRLQRRRPALTSMIVLHLATLLRSPCALRLRWPAVAGLAGCVLLLAFLAKVLLGLCLLGFAARRRQTIRRGLELFGRVKAL</sequence>
<feature type="compositionally biased region" description="Low complexity" evidence="6">
    <location>
        <begin position="138"/>
        <end position="158"/>
    </location>
</feature>
<dbReference type="Proteomes" id="UP001189429">
    <property type="component" value="Unassembled WGS sequence"/>
</dbReference>
<reference evidence="8" key="1">
    <citation type="submission" date="2023-10" db="EMBL/GenBank/DDBJ databases">
        <authorList>
            <person name="Chen Y."/>
            <person name="Shah S."/>
            <person name="Dougan E. K."/>
            <person name="Thang M."/>
            <person name="Chan C."/>
        </authorList>
    </citation>
    <scope>NUCLEOTIDE SEQUENCE [LARGE SCALE GENOMIC DNA]</scope>
</reference>
<evidence type="ECO:0000313" key="9">
    <source>
        <dbReference type="Proteomes" id="UP001189429"/>
    </source>
</evidence>
<evidence type="ECO:0000256" key="1">
    <source>
        <dbReference type="ARBA" id="ARBA00004141"/>
    </source>
</evidence>
<keyword evidence="3 7" id="KW-0812">Transmembrane</keyword>
<evidence type="ECO:0000313" key="8">
    <source>
        <dbReference type="EMBL" id="CAK0799762.1"/>
    </source>
</evidence>
<keyword evidence="9" id="KW-1185">Reference proteome</keyword>
<feature type="compositionally biased region" description="Basic residues" evidence="6">
    <location>
        <begin position="111"/>
        <end position="122"/>
    </location>
</feature>
<name>A0ABN9Q5X3_9DINO</name>
<keyword evidence="4 7" id="KW-1133">Transmembrane helix</keyword>
<dbReference type="InterPro" id="IPR008010">
    <property type="entry name" value="Tatp1"/>
</dbReference>
<dbReference type="EMBL" id="CAUYUJ010002224">
    <property type="protein sequence ID" value="CAK0799762.1"/>
    <property type="molecule type" value="Genomic_DNA"/>
</dbReference>
<accession>A0ABN9Q5X3</accession>
<proteinExistence type="inferred from homology"/>
<gene>
    <name evidence="8" type="ORF">PCOR1329_LOCUS8106</name>
</gene>
<feature type="compositionally biased region" description="Basic and acidic residues" evidence="6">
    <location>
        <begin position="76"/>
        <end position="86"/>
    </location>
</feature>
<feature type="compositionally biased region" description="Low complexity" evidence="6">
    <location>
        <begin position="1"/>
        <end position="16"/>
    </location>
</feature>
<dbReference type="PANTHER" id="PTHR13317:SF4">
    <property type="entry name" value="TRANSMEMBRANE ANTERIOR POSTERIOR TRANSFORMATION PROTEIN 1 HOMOLOG"/>
    <property type="match status" value="1"/>
</dbReference>
<protein>
    <submittedName>
        <fullName evidence="8">Uncharacterized protein</fullName>
    </submittedName>
</protein>
<comment type="similarity">
    <text evidence="2">Belongs to the TAPT1 family.</text>
</comment>
<feature type="transmembrane region" description="Helical" evidence="7">
    <location>
        <begin position="538"/>
        <end position="562"/>
    </location>
</feature>
<evidence type="ECO:0000256" key="3">
    <source>
        <dbReference type="ARBA" id="ARBA00022692"/>
    </source>
</evidence>
<evidence type="ECO:0000256" key="2">
    <source>
        <dbReference type="ARBA" id="ARBA00008803"/>
    </source>
</evidence>
<feature type="region of interest" description="Disordered" evidence="6">
    <location>
        <begin position="450"/>
        <end position="491"/>
    </location>
</feature>
<comment type="subcellular location">
    <subcellularLocation>
        <location evidence="1">Membrane</location>
        <topology evidence="1">Multi-pass membrane protein</topology>
    </subcellularLocation>
</comment>
<evidence type="ECO:0000256" key="6">
    <source>
        <dbReference type="SAM" id="MobiDB-lite"/>
    </source>
</evidence>
<comment type="caution">
    <text evidence="8">The sequence shown here is derived from an EMBL/GenBank/DDBJ whole genome shotgun (WGS) entry which is preliminary data.</text>
</comment>
<evidence type="ECO:0000256" key="7">
    <source>
        <dbReference type="SAM" id="Phobius"/>
    </source>
</evidence>
<keyword evidence="5 7" id="KW-0472">Membrane</keyword>
<feature type="region of interest" description="Disordered" evidence="6">
    <location>
        <begin position="1"/>
        <end position="158"/>
    </location>
</feature>
<dbReference type="PANTHER" id="PTHR13317">
    <property type="entry name" value="TRANSMEMBRANE ANTERIOR POSTERIOR TRANSFORMATION PROTEIN 1 HOMOLOG"/>
    <property type="match status" value="1"/>
</dbReference>
<evidence type="ECO:0000256" key="4">
    <source>
        <dbReference type="ARBA" id="ARBA00022989"/>
    </source>
</evidence>
<evidence type="ECO:0000256" key="5">
    <source>
        <dbReference type="ARBA" id="ARBA00023136"/>
    </source>
</evidence>
<feature type="compositionally biased region" description="Basic and acidic residues" evidence="6">
    <location>
        <begin position="34"/>
        <end position="43"/>
    </location>
</feature>